<accession>A0ABV7PTK8</accession>
<dbReference type="EMBL" id="JBHRWO010000002">
    <property type="protein sequence ID" value="MFC3490919.1"/>
    <property type="molecule type" value="Genomic_DNA"/>
</dbReference>
<comment type="caution">
    <text evidence="1">The sequence shown here is derived from an EMBL/GenBank/DDBJ whole genome shotgun (WGS) entry which is preliminary data.</text>
</comment>
<name>A0ABV7PTK8_9ACTN</name>
<dbReference type="RefSeq" id="WP_387968881.1">
    <property type="nucleotide sequence ID" value="NZ_JBHRWO010000002.1"/>
</dbReference>
<evidence type="ECO:0000313" key="2">
    <source>
        <dbReference type="Proteomes" id="UP001595712"/>
    </source>
</evidence>
<organism evidence="1 2">
    <name type="scientific">Glycomyces rhizosphaerae</name>
    <dbReference type="NCBI Taxonomy" id="2054422"/>
    <lineage>
        <taxon>Bacteria</taxon>
        <taxon>Bacillati</taxon>
        <taxon>Actinomycetota</taxon>
        <taxon>Actinomycetes</taxon>
        <taxon>Glycomycetales</taxon>
        <taxon>Glycomycetaceae</taxon>
        <taxon>Glycomyces</taxon>
    </lineage>
</organism>
<gene>
    <name evidence="1" type="ORF">ACFO8M_00225</name>
</gene>
<evidence type="ECO:0000313" key="1">
    <source>
        <dbReference type="EMBL" id="MFC3490919.1"/>
    </source>
</evidence>
<keyword evidence="2" id="KW-1185">Reference proteome</keyword>
<dbReference type="Proteomes" id="UP001595712">
    <property type="component" value="Unassembled WGS sequence"/>
</dbReference>
<protein>
    <submittedName>
        <fullName evidence="1">Uncharacterized protein</fullName>
    </submittedName>
</protein>
<reference evidence="2" key="1">
    <citation type="journal article" date="2019" name="Int. J. Syst. Evol. Microbiol.">
        <title>The Global Catalogue of Microorganisms (GCM) 10K type strain sequencing project: providing services to taxonomists for standard genome sequencing and annotation.</title>
        <authorList>
            <consortium name="The Broad Institute Genomics Platform"/>
            <consortium name="The Broad Institute Genome Sequencing Center for Infectious Disease"/>
            <person name="Wu L."/>
            <person name="Ma J."/>
        </authorList>
    </citation>
    <scope>NUCLEOTIDE SEQUENCE [LARGE SCALE GENOMIC DNA]</scope>
    <source>
        <strain evidence="2">CGMCC 4.7396</strain>
    </source>
</reference>
<sequence length="45" mass="4281">MDLDAAVKSVGIVVAMVLSGADALSVIADALGSGCAADFVAADEA</sequence>
<proteinExistence type="predicted"/>